<dbReference type="GO" id="GO:0003677">
    <property type="term" value="F:DNA binding"/>
    <property type="evidence" value="ECO:0007669"/>
    <property type="project" value="UniProtKB-UniRule"/>
</dbReference>
<feature type="DNA-binding region" description="OmpR/PhoB-type" evidence="5">
    <location>
        <begin position="1"/>
        <end position="97"/>
    </location>
</feature>
<dbReference type="InterPro" id="IPR036388">
    <property type="entry name" value="WH-like_DNA-bd_sf"/>
</dbReference>
<dbReference type="PANTHER" id="PTHR35807">
    <property type="entry name" value="TRANSCRIPTIONAL REGULATOR REDD-RELATED"/>
    <property type="match status" value="1"/>
</dbReference>
<dbReference type="SMART" id="SM00862">
    <property type="entry name" value="Trans_reg_C"/>
    <property type="match status" value="1"/>
</dbReference>
<dbReference type="SMART" id="SM01043">
    <property type="entry name" value="BTAD"/>
    <property type="match status" value="1"/>
</dbReference>
<gene>
    <name evidence="7" type="ORF">GA0070611_2116</name>
</gene>
<dbReference type="Gene3D" id="1.10.10.10">
    <property type="entry name" value="Winged helix-like DNA-binding domain superfamily/Winged helix DNA-binding domain"/>
    <property type="match status" value="1"/>
</dbReference>
<sequence length="285" mass="31879">MEFNILGALEVKHEGNICTPTAPKVQWVLALLLCRANQIVSIGSLTEELWGTEPPRSAVTTTQTYIYQLRKKFEREGIAARPEERLETRPPGYLLRVGDAELDADRFERQVERGRELLAQGRADVAADLLRDALAMWRGPALANVPVGRLLEGHVAHLEESRVRALELRIEADIALGRHRELIPELRLLVAAYPLNEWMHGELIQALHRAGRRGEALQAYQNLRDILNEELGLDPSPELQRMQREVLAPTGGVPAPRRPMSPVTQNAALAALRAQAARRMPVPAR</sequence>
<dbReference type="InterPro" id="IPR016032">
    <property type="entry name" value="Sig_transdc_resp-reg_C-effctor"/>
</dbReference>
<keyword evidence="3 5" id="KW-0238">DNA-binding</keyword>
<evidence type="ECO:0000313" key="7">
    <source>
        <dbReference type="EMBL" id="SBT42866.1"/>
    </source>
</evidence>
<dbReference type="SUPFAM" id="SSF48452">
    <property type="entry name" value="TPR-like"/>
    <property type="match status" value="1"/>
</dbReference>
<dbReference type="InterPro" id="IPR011990">
    <property type="entry name" value="TPR-like_helical_dom_sf"/>
</dbReference>
<name>A0A1A8ZFT0_9ACTN</name>
<evidence type="ECO:0000256" key="4">
    <source>
        <dbReference type="ARBA" id="ARBA00023163"/>
    </source>
</evidence>
<dbReference type="PROSITE" id="PS51755">
    <property type="entry name" value="OMPR_PHOB"/>
    <property type="match status" value="1"/>
</dbReference>
<dbReference type="CDD" id="cd15831">
    <property type="entry name" value="BTAD"/>
    <property type="match status" value="1"/>
</dbReference>
<evidence type="ECO:0000259" key="6">
    <source>
        <dbReference type="PROSITE" id="PS51755"/>
    </source>
</evidence>
<dbReference type="STRING" id="261654.GA0070611_2116"/>
<dbReference type="GO" id="GO:0006355">
    <property type="term" value="P:regulation of DNA-templated transcription"/>
    <property type="evidence" value="ECO:0007669"/>
    <property type="project" value="InterPro"/>
</dbReference>
<comment type="similarity">
    <text evidence="1">Belongs to the AfsR/DnrI/RedD regulatory family.</text>
</comment>
<protein>
    <submittedName>
        <fullName evidence="7">DNA-binding transcriptional activator of the SARP family</fullName>
    </submittedName>
</protein>
<evidence type="ECO:0000256" key="3">
    <source>
        <dbReference type="ARBA" id="ARBA00023125"/>
    </source>
</evidence>
<keyword evidence="4" id="KW-0804">Transcription</keyword>
<organism evidence="7 8">
    <name type="scientific">Micromonospora auratinigra</name>
    <dbReference type="NCBI Taxonomy" id="261654"/>
    <lineage>
        <taxon>Bacteria</taxon>
        <taxon>Bacillati</taxon>
        <taxon>Actinomycetota</taxon>
        <taxon>Actinomycetes</taxon>
        <taxon>Micromonosporales</taxon>
        <taxon>Micromonosporaceae</taxon>
        <taxon>Micromonospora</taxon>
    </lineage>
</organism>
<dbReference type="InterPro" id="IPR001867">
    <property type="entry name" value="OmpR/PhoB-type_DNA-bd"/>
</dbReference>
<feature type="domain" description="OmpR/PhoB-type" evidence="6">
    <location>
        <begin position="1"/>
        <end position="97"/>
    </location>
</feature>
<dbReference type="Pfam" id="PF00486">
    <property type="entry name" value="Trans_reg_C"/>
    <property type="match status" value="1"/>
</dbReference>
<dbReference type="FunFam" id="1.25.40.10:FF:000222">
    <property type="entry name" value="SARP family transcriptional regulator"/>
    <property type="match status" value="1"/>
</dbReference>
<evidence type="ECO:0000256" key="2">
    <source>
        <dbReference type="ARBA" id="ARBA00023015"/>
    </source>
</evidence>
<dbReference type="GO" id="GO:0000160">
    <property type="term" value="P:phosphorelay signal transduction system"/>
    <property type="evidence" value="ECO:0007669"/>
    <property type="project" value="InterPro"/>
</dbReference>
<evidence type="ECO:0000313" key="8">
    <source>
        <dbReference type="Proteomes" id="UP000199385"/>
    </source>
</evidence>
<dbReference type="InterPro" id="IPR051677">
    <property type="entry name" value="AfsR-DnrI-RedD_regulator"/>
</dbReference>
<evidence type="ECO:0000256" key="5">
    <source>
        <dbReference type="PROSITE-ProRule" id="PRU01091"/>
    </source>
</evidence>
<accession>A0A1A8ZFT0</accession>
<dbReference type="EMBL" id="LT594323">
    <property type="protein sequence ID" value="SBT42866.1"/>
    <property type="molecule type" value="Genomic_DNA"/>
</dbReference>
<evidence type="ECO:0000256" key="1">
    <source>
        <dbReference type="ARBA" id="ARBA00005820"/>
    </source>
</evidence>
<dbReference type="PANTHER" id="PTHR35807:SF1">
    <property type="entry name" value="TRANSCRIPTIONAL REGULATOR REDD"/>
    <property type="match status" value="1"/>
</dbReference>
<dbReference type="InterPro" id="IPR005158">
    <property type="entry name" value="BTAD"/>
</dbReference>
<keyword evidence="2" id="KW-0805">Transcription regulation</keyword>
<dbReference type="PATRIC" id="fig|261654.4.peg.2153"/>
<dbReference type="Pfam" id="PF03704">
    <property type="entry name" value="BTAD"/>
    <property type="match status" value="1"/>
</dbReference>
<dbReference type="Gene3D" id="1.25.40.10">
    <property type="entry name" value="Tetratricopeptide repeat domain"/>
    <property type="match status" value="1"/>
</dbReference>
<keyword evidence="8" id="KW-1185">Reference proteome</keyword>
<dbReference type="Proteomes" id="UP000199385">
    <property type="component" value="Chromosome I"/>
</dbReference>
<dbReference type="AlphaFoldDB" id="A0A1A8ZFT0"/>
<reference evidence="8" key="1">
    <citation type="submission" date="2016-06" db="EMBL/GenBank/DDBJ databases">
        <authorList>
            <person name="Varghese N."/>
            <person name="Submissions Spin"/>
        </authorList>
    </citation>
    <scope>NUCLEOTIDE SEQUENCE [LARGE SCALE GENOMIC DNA]</scope>
    <source>
        <strain evidence="8">DSM 44815</strain>
    </source>
</reference>
<proteinExistence type="inferred from homology"/>
<dbReference type="SUPFAM" id="SSF46894">
    <property type="entry name" value="C-terminal effector domain of the bipartite response regulators"/>
    <property type="match status" value="1"/>
</dbReference>